<feature type="transmembrane region" description="Helical" evidence="1">
    <location>
        <begin position="26"/>
        <end position="45"/>
    </location>
</feature>
<name>A0A2S8GJU4_9BACT</name>
<reference evidence="2 3" key="1">
    <citation type="submission" date="2018-02" db="EMBL/GenBank/DDBJ databases">
        <title>Comparative genomes isolates from brazilian mangrove.</title>
        <authorList>
            <person name="Araujo J.E."/>
            <person name="Taketani R.G."/>
            <person name="Silva M.C.P."/>
            <person name="Loureco M.V."/>
            <person name="Andreote F.D."/>
        </authorList>
    </citation>
    <scope>NUCLEOTIDE SEQUENCE [LARGE SCALE GENOMIC DNA]</scope>
    <source>
        <strain evidence="2 3">Nap-Phe MGV</strain>
    </source>
</reference>
<dbReference type="AlphaFoldDB" id="A0A2S8GJU4"/>
<evidence type="ECO:0000313" key="3">
    <source>
        <dbReference type="Proteomes" id="UP000237819"/>
    </source>
</evidence>
<accession>A0A2S8GJU4</accession>
<feature type="transmembrane region" description="Helical" evidence="1">
    <location>
        <begin position="90"/>
        <end position="115"/>
    </location>
</feature>
<evidence type="ECO:0000256" key="1">
    <source>
        <dbReference type="SAM" id="Phobius"/>
    </source>
</evidence>
<keyword evidence="1" id="KW-0812">Transmembrane</keyword>
<keyword evidence="1" id="KW-0472">Membrane</keyword>
<proteinExistence type="predicted"/>
<dbReference type="RefSeq" id="WP_105336824.1">
    <property type="nucleotide sequence ID" value="NZ_PUHZ01000018.1"/>
</dbReference>
<organism evidence="2 3">
    <name type="scientific">Blastopirellula marina</name>
    <dbReference type="NCBI Taxonomy" id="124"/>
    <lineage>
        <taxon>Bacteria</taxon>
        <taxon>Pseudomonadati</taxon>
        <taxon>Planctomycetota</taxon>
        <taxon>Planctomycetia</taxon>
        <taxon>Pirellulales</taxon>
        <taxon>Pirellulaceae</taxon>
        <taxon>Blastopirellula</taxon>
    </lineage>
</organism>
<dbReference type="EMBL" id="PUHZ01000018">
    <property type="protein sequence ID" value="PQO44650.1"/>
    <property type="molecule type" value="Genomic_DNA"/>
</dbReference>
<protein>
    <submittedName>
        <fullName evidence="2">Uncharacterized protein</fullName>
    </submittedName>
</protein>
<gene>
    <name evidence="2" type="ORF">C5Y93_17930</name>
</gene>
<feature type="transmembrane region" description="Helical" evidence="1">
    <location>
        <begin position="127"/>
        <end position="152"/>
    </location>
</feature>
<evidence type="ECO:0000313" key="2">
    <source>
        <dbReference type="EMBL" id="PQO44650.1"/>
    </source>
</evidence>
<sequence>MTNAPNENPYQSPGETAQLARQDWGLIMEFVVGTVVLFLFSAPIYYYFDPLIGAAASGIAVIVATRSGIDVRRRWATDSLSSGGVLKSMAMSVFFVSAAGIGAGIACFATCFAAVRVTSDVTADYRLMALVGFGSSSIAALAVGSVLLYCLGPAKIENPPTKGSEHDG</sequence>
<dbReference type="Proteomes" id="UP000237819">
    <property type="component" value="Unassembled WGS sequence"/>
</dbReference>
<comment type="caution">
    <text evidence="2">The sequence shown here is derived from an EMBL/GenBank/DDBJ whole genome shotgun (WGS) entry which is preliminary data.</text>
</comment>
<keyword evidence="1" id="KW-1133">Transmembrane helix</keyword>